<dbReference type="InterPro" id="IPR006411">
    <property type="entry name" value="Fruct_bisP_bact"/>
</dbReference>
<protein>
    <submittedName>
        <fullName evidence="5">Uncharacterized protein</fullName>
    </submittedName>
</protein>
<dbReference type="STRING" id="1036808.A0A0C3DSA9"/>
<evidence type="ECO:0000256" key="3">
    <source>
        <dbReference type="ARBA" id="ARBA00022833"/>
    </source>
</evidence>
<dbReference type="GO" id="GO:0006094">
    <property type="term" value="P:gluconeogenesis"/>
    <property type="evidence" value="ECO:0007669"/>
    <property type="project" value="TreeGrafter"/>
</dbReference>
<dbReference type="SUPFAM" id="SSF51569">
    <property type="entry name" value="Aldolase"/>
    <property type="match status" value="1"/>
</dbReference>
<dbReference type="InterPro" id="IPR013785">
    <property type="entry name" value="Aldolase_TIM"/>
</dbReference>
<keyword evidence="2" id="KW-0479">Metal-binding</keyword>
<evidence type="ECO:0000256" key="2">
    <source>
        <dbReference type="ARBA" id="ARBA00022723"/>
    </source>
</evidence>
<dbReference type="OrthoDB" id="35652at2759"/>
<dbReference type="EMBL" id="KN822078">
    <property type="protein sequence ID" value="KIM59064.1"/>
    <property type="molecule type" value="Genomic_DNA"/>
</dbReference>
<organism evidence="5 6">
    <name type="scientific">Scleroderma citrinum Foug A</name>
    <dbReference type="NCBI Taxonomy" id="1036808"/>
    <lineage>
        <taxon>Eukaryota</taxon>
        <taxon>Fungi</taxon>
        <taxon>Dikarya</taxon>
        <taxon>Basidiomycota</taxon>
        <taxon>Agaricomycotina</taxon>
        <taxon>Agaricomycetes</taxon>
        <taxon>Agaricomycetidae</taxon>
        <taxon>Boletales</taxon>
        <taxon>Sclerodermatineae</taxon>
        <taxon>Sclerodermataceae</taxon>
        <taxon>Scleroderma</taxon>
    </lineage>
</organism>
<proteinExistence type="predicted"/>
<dbReference type="AlphaFoldDB" id="A0A0C3DSA9"/>
<dbReference type="GO" id="GO:0008270">
    <property type="term" value="F:zinc ion binding"/>
    <property type="evidence" value="ECO:0007669"/>
    <property type="project" value="TreeGrafter"/>
</dbReference>
<dbReference type="HOGENOM" id="CLU_194954_0_0_1"/>
<keyword evidence="6" id="KW-1185">Reference proteome</keyword>
<dbReference type="PANTHER" id="PTHR30559:SF0">
    <property type="entry name" value="FRUCTOSE-BISPHOSPHATE ALDOLASE"/>
    <property type="match status" value="1"/>
</dbReference>
<dbReference type="GO" id="GO:0005829">
    <property type="term" value="C:cytosol"/>
    <property type="evidence" value="ECO:0007669"/>
    <property type="project" value="TreeGrafter"/>
</dbReference>
<dbReference type="GO" id="GO:0006096">
    <property type="term" value="P:glycolytic process"/>
    <property type="evidence" value="ECO:0007669"/>
    <property type="project" value="UniProtKB-UniPathway"/>
</dbReference>
<dbReference type="GO" id="GO:0004332">
    <property type="term" value="F:fructose-bisphosphate aldolase activity"/>
    <property type="evidence" value="ECO:0007669"/>
    <property type="project" value="InterPro"/>
</dbReference>
<keyword evidence="4" id="KW-0456">Lyase</keyword>
<evidence type="ECO:0000313" key="6">
    <source>
        <dbReference type="Proteomes" id="UP000053989"/>
    </source>
</evidence>
<comment type="cofactor">
    <cofactor evidence="1">
        <name>Zn(2+)</name>
        <dbReference type="ChEBI" id="CHEBI:29105"/>
    </cofactor>
</comment>
<dbReference type="UniPathway" id="UPA00109">
    <property type="reaction ID" value="UER00183"/>
</dbReference>
<evidence type="ECO:0000313" key="5">
    <source>
        <dbReference type="EMBL" id="KIM59064.1"/>
    </source>
</evidence>
<dbReference type="Proteomes" id="UP000053989">
    <property type="component" value="Unassembled WGS sequence"/>
</dbReference>
<gene>
    <name evidence="5" type="ORF">SCLCIDRAFT_126930</name>
</gene>
<dbReference type="InParanoid" id="A0A0C3DSA9"/>
<evidence type="ECO:0000256" key="4">
    <source>
        <dbReference type="ARBA" id="ARBA00023239"/>
    </source>
</evidence>
<reference evidence="5 6" key="1">
    <citation type="submission" date="2014-04" db="EMBL/GenBank/DDBJ databases">
        <authorList>
            <consortium name="DOE Joint Genome Institute"/>
            <person name="Kuo A."/>
            <person name="Kohler A."/>
            <person name="Nagy L.G."/>
            <person name="Floudas D."/>
            <person name="Copeland A."/>
            <person name="Barry K.W."/>
            <person name="Cichocki N."/>
            <person name="Veneault-Fourrey C."/>
            <person name="LaButti K."/>
            <person name="Lindquist E.A."/>
            <person name="Lipzen A."/>
            <person name="Lundell T."/>
            <person name="Morin E."/>
            <person name="Murat C."/>
            <person name="Sun H."/>
            <person name="Tunlid A."/>
            <person name="Henrissat B."/>
            <person name="Grigoriev I.V."/>
            <person name="Hibbett D.S."/>
            <person name="Martin F."/>
            <person name="Nordberg H.P."/>
            <person name="Cantor M.N."/>
            <person name="Hua S.X."/>
        </authorList>
    </citation>
    <scope>NUCLEOTIDE SEQUENCE [LARGE SCALE GENOMIC DNA]</scope>
    <source>
        <strain evidence="5 6">Foug A</strain>
    </source>
</reference>
<dbReference type="PANTHER" id="PTHR30559">
    <property type="entry name" value="FRUCTOSE-BISPHOSPHATE ALDOLASE CLASS 2"/>
    <property type="match status" value="1"/>
</dbReference>
<reference evidence="6" key="2">
    <citation type="submission" date="2015-01" db="EMBL/GenBank/DDBJ databases">
        <title>Evolutionary Origins and Diversification of the Mycorrhizal Mutualists.</title>
        <authorList>
            <consortium name="DOE Joint Genome Institute"/>
            <consortium name="Mycorrhizal Genomics Consortium"/>
            <person name="Kohler A."/>
            <person name="Kuo A."/>
            <person name="Nagy L.G."/>
            <person name="Floudas D."/>
            <person name="Copeland A."/>
            <person name="Barry K.W."/>
            <person name="Cichocki N."/>
            <person name="Veneault-Fourrey C."/>
            <person name="LaButti K."/>
            <person name="Lindquist E.A."/>
            <person name="Lipzen A."/>
            <person name="Lundell T."/>
            <person name="Morin E."/>
            <person name="Murat C."/>
            <person name="Riley R."/>
            <person name="Ohm R."/>
            <person name="Sun H."/>
            <person name="Tunlid A."/>
            <person name="Henrissat B."/>
            <person name="Grigoriev I.V."/>
            <person name="Hibbett D.S."/>
            <person name="Martin F."/>
        </authorList>
    </citation>
    <scope>NUCLEOTIDE SEQUENCE [LARGE SCALE GENOMIC DNA]</scope>
    <source>
        <strain evidence="6">Foug A</strain>
    </source>
</reference>
<accession>A0A0C3DSA9</accession>
<keyword evidence="3" id="KW-0862">Zinc</keyword>
<evidence type="ECO:0000256" key="1">
    <source>
        <dbReference type="ARBA" id="ARBA00001947"/>
    </source>
</evidence>
<sequence>MHRDIKALILQVSQGGCAFFAGKGLPNDNQQASIIGLIDGAHHILAVATSYNVSAVLHNDHCAKKLVP</sequence>
<dbReference type="Gene3D" id="3.20.20.70">
    <property type="entry name" value="Aldolase class I"/>
    <property type="match status" value="1"/>
</dbReference>
<name>A0A0C3DSA9_9AGAM</name>